<evidence type="ECO:0000256" key="1">
    <source>
        <dbReference type="SAM" id="MobiDB-lite"/>
    </source>
</evidence>
<keyword evidence="3" id="KW-1185">Reference proteome</keyword>
<feature type="region of interest" description="Disordered" evidence="1">
    <location>
        <begin position="63"/>
        <end position="93"/>
    </location>
</feature>
<feature type="region of interest" description="Disordered" evidence="1">
    <location>
        <begin position="1"/>
        <end position="31"/>
    </location>
</feature>
<organism evidence="2 3">
    <name type="scientific">Culex pipiens pipiens</name>
    <name type="common">Northern house mosquito</name>
    <dbReference type="NCBI Taxonomy" id="38569"/>
    <lineage>
        <taxon>Eukaryota</taxon>
        <taxon>Metazoa</taxon>
        <taxon>Ecdysozoa</taxon>
        <taxon>Arthropoda</taxon>
        <taxon>Hexapoda</taxon>
        <taxon>Insecta</taxon>
        <taxon>Pterygota</taxon>
        <taxon>Neoptera</taxon>
        <taxon>Endopterygota</taxon>
        <taxon>Diptera</taxon>
        <taxon>Nematocera</taxon>
        <taxon>Culicoidea</taxon>
        <taxon>Culicidae</taxon>
        <taxon>Culicinae</taxon>
        <taxon>Culicini</taxon>
        <taxon>Culex</taxon>
        <taxon>Culex</taxon>
    </lineage>
</organism>
<comment type="caution">
    <text evidence="2">The sequence shown here is derived from an EMBL/GenBank/DDBJ whole genome shotgun (WGS) entry which is preliminary data.</text>
</comment>
<accession>A0ABD1CJ75</accession>
<dbReference type="AlphaFoldDB" id="A0ABD1CJ75"/>
<name>A0ABD1CJ75_CULPP</name>
<evidence type="ECO:0000313" key="3">
    <source>
        <dbReference type="Proteomes" id="UP001562425"/>
    </source>
</evidence>
<gene>
    <name evidence="2" type="ORF">pipiens_004404</name>
</gene>
<dbReference type="Proteomes" id="UP001562425">
    <property type="component" value="Unassembled WGS sequence"/>
</dbReference>
<reference evidence="2 3" key="1">
    <citation type="submission" date="2024-05" db="EMBL/GenBank/DDBJ databases">
        <title>Culex pipiens pipiens assembly and annotation.</title>
        <authorList>
            <person name="Alout H."/>
            <person name="Durand T."/>
        </authorList>
    </citation>
    <scope>NUCLEOTIDE SEQUENCE [LARGE SCALE GENOMIC DNA]</scope>
    <source>
        <strain evidence="2">HA-2024</strain>
        <tissue evidence="2">Whole body</tissue>
    </source>
</reference>
<sequence>MLKQSYREPQLDQQRPGAILHGEGTGRADGQGVVGFGEGYLIQKEVQKKEPSKVLQLGRFKLREESSGSVEGSSDPVRTRNPSRINPQRLRPG</sequence>
<dbReference type="EMBL" id="JBEHCU010011682">
    <property type="protein sequence ID" value="KAL1376439.1"/>
    <property type="molecule type" value="Genomic_DNA"/>
</dbReference>
<evidence type="ECO:0000313" key="2">
    <source>
        <dbReference type="EMBL" id="KAL1376439.1"/>
    </source>
</evidence>
<feature type="compositionally biased region" description="Basic and acidic residues" evidence="1">
    <location>
        <begin position="1"/>
        <end position="10"/>
    </location>
</feature>
<protein>
    <submittedName>
        <fullName evidence="2">Uncharacterized protein</fullName>
    </submittedName>
</protein>
<proteinExistence type="predicted"/>